<sequence length="181" mass="21813">MNEKKIYKILKQWFPELLEREIPSKKHIRKFKYFIQFLSHEKLGHRYRGYLMKIDPESYLDNGLDYAAVLQDEGIAADPIQAKIRNKVTPLIEHYQKHQNIIGHYYDVNQQIIDLSVKEISLIAHQCEYELLLIYAEQYYWIMVPSEEKVIQKFCQNFNEQFQYDHVSVEHYFSSECLKST</sequence>
<reference evidence="1 2" key="1">
    <citation type="submission" date="2020-03" db="EMBL/GenBank/DDBJ databases">
        <authorList>
            <person name="Zhu W."/>
        </authorList>
    </citation>
    <scope>NUCLEOTIDE SEQUENCE [LARGE SCALE GENOMIC DNA]</scope>
    <source>
        <strain evidence="1 2">323-1</strain>
    </source>
</reference>
<dbReference type="KEGG" id="asha:G8E00_08770"/>
<dbReference type="Proteomes" id="UP000502297">
    <property type="component" value="Chromosome"/>
</dbReference>
<evidence type="ECO:0000313" key="2">
    <source>
        <dbReference type="Proteomes" id="UP000502297"/>
    </source>
</evidence>
<name>A0A6G8RVS4_9GAMM</name>
<keyword evidence="2" id="KW-1185">Reference proteome</keyword>
<accession>A0A6G8RVS4</accession>
<protein>
    <submittedName>
        <fullName evidence="1">Uncharacterized protein</fullName>
    </submittedName>
</protein>
<proteinExistence type="predicted"/>
<organism evidence="1 2">
    <name type="scientific">Acinetobacter shaoyimingii</name>
    <dbReference type="NCBI Taxonomy" id="2715164"/>
    <lineage>
        <taxon>Bacteria</taxon>
        <taxon>Pseudomonadati</taxon>
        <taxon>Pseudomonadota</taxon>
        <taxon>Gammaproteobacteria</taxon>
        <taxon>Moraxellales</taxon>
        <taxon>Moraxellaceae</taxon>
        <taxon>Acinetobacter</taxon>
    </lineage>
</organism>
<dbReference type="AlphaFoldDB" id="A0A6G8RVS4"/>
<dbReference type="EMBL" id="CP049801">
    <property type="protein sequence ID" value="QIO06039.1"/>
    <property type="molecule type" value="Genomic_DNA"/>
</dbReference>
<evidence type="ECO:0000313" key="1">
    <source>
        <dbReference type="EMBL" id="QIO06039.1"/>
    </source>
</evidence>
<gene>
    <name evidence="1" type="ORF">G8E00_08770</name>
</gene>